<evidence type="ECO:0000256" key="2">
    <source>
        <dbReference type="ARBA" id="ARBA00022679"/>
    </source>
</evidence>
<comment type="catalytic activity">
    <reaction evidence="4">
        <text>(2R)-3-(3,4-dihydroxyphenyl)lactate + (E)-caffeoyl-CoA = (R)-rosmarinate + CoA</text>
        <dbReference type="Rhea" id="RHEA:22344"/>
        <dbReference type="ChEBI" id="CHEBI:57287"/>
        <dbReference type="ChEBI" id="CHEBI:71492"/>
        <dbReference type="ChEBI" id="CHEBI:71493"/>
        <dbReference type="ChEBI" id="CHEBI:87136"/>
        <dbReference type="EC" id="2.3.1.140"/>
    </reaction>
</comment>
<dbReference type="GO" id="GO:0050266">
    <property type="term" value="F:rosmarinate synthase activity"/>
    <property type="evidence" value="ECO:0007669"/>
    <property type="project" value="UniProtKB-EC"/>
</dbReference>
<dbReference type="FunFam" id="3.30.559.10:FF:000008">
    <property type="entry name" value="Tryptamine hydroxycinnamoyl transferase"/>
    <property type="match status" value="1"/>
</dbReference>
<evidence type="ECO:0000313" key="8">
    <source>
        <dbReference type="Proteomes" id="UP000834106"/>
    </source>
</evidence>
<dbReference type="AlphaFoldDB" id="A0AAD2DZR4"/>
<dbReference type="Gene3D" id="3.30.559.10">
    <property type="entry name" value="Chloramphenicol acetyltransferase-like domain"/>
    <property type="match status" value="2"/>
</dbReference>
<gene>
    <name evidence="7" type="ORF">FPE_LOCUS21262</name>
</gene>
<evidence type="ECO:0000256" key="3">
    <source>
        <dbReference type="ARBA" id="ARBA00023315"/>
    </source>
</evidence>
<accession>A0AAD2DZR4</accession>
<reference evidence="7" key="1">
    <citation type="submission" date="2023-05" db="EMBL/GenBank/DDBJ databases">
        <authorList>
            <person name="Huff M."/>
        </authorList>
    </citation>
    <scope>NUCLEOTIDE SEQUENCE</scope>
</reference>
<dbReference type="EC" id="2.3.1.140" evidence="5"/>
<evidence type="ECO:0000256" key="4">
    <source>
        <dbReference type="ARBA" id="ARBA00051052"/>
    </source>
</evidence>
<dbReference type="InterPro" id="IPR023213">
    <property type="entry name" value="CAT-like_dom_sf"/>
</dbReference>
<dbReference type="Proteomes" id="UP000834106">
    <property type="component" value="Chromosome 13"/>
</dbReference>
<dbReference type="InterPro" id="IPR050317">
    <property type="entry name" value="Plant_Fungal_Acyltransferase"/>
</dbReference>
<evidence type="ECO:0000256" key="5">
    <source>
        <dbReference type="ARBA" id="ARBA00066415"/>
    </source>
</evidence>
<name>A0AAD2DZR4_9LAMI</name>
<evidence type="ECO:0000256" key="1">
    <source>
        <dbReference type="ARBA" id="ARBA00009861"/>
    </source>
</evidence>
<dbReference type="FunFam" id="3.30.559.10:FF:000015">
    <property type="entry name" value="Spermidine hydroxycinnamoyl transferase"/>
    <property type="match status" value="1"/>
</dbReference>
<dbReference type="Pfam" id="PF02458">
    <property type="entry name" value="Transferase"/>
    <property type="match status" value="1"/>
</dbReference>
<protein>
    <recommendedName>
        <fullName evidence="6">Rosmarinate synthase</fullName>
        <ecNumber evidence="5">2.3.1.140</ecNumber>
    </recommendedName>
</protein>
<comment type="similarity">
    <text evidence="1">Belongs to the plant acyltransferase family.</text>
</comment>
<dbReference type="PANTHER" id="PTHR31642:SF310">
    <property type="entry name" value="FATTY ALCOHOL:CAFFEOYL-COA ACYLTRANSFERASE"/>
    <property type="match status" value="1"/>
</dbReference>
<evidence type="ECO:0000313" key="7">
    <source>
        <dbReference type="EMBL" id="CAI9773832.1"/>
    </source>
</evidence>
<organism evidence="7 8">
    <name type="scientific">Fraxinus pennsylvanica</name>
    <dbReference type="NCBI Taxonomy" id="56036"/>
    <lineage>
        <taxon>Eukaryota</taxon>
        <taxon>Viridiplantae</taxon>
        <taxon>Streptophyta</taxon>
        <taxon>Embryophyta</taxon>
        <taxon>Tracheophyta</taxon>
        <taxon>Spermatophyta</taxon>
        <taxon>Magnoliopsida</taxon>
        <taxon>eudicotyledons</taxon>
        <taxon>Gunneridae</taxon>
        <taxon>Pentapetalae</taxon>
        <taxon>asterids</taxon>
        <taxon>lamiids</taxon>
        <taxon>Lamiales</taxon>
        <taxon>Oleaceae</taxon>
        <taxon>Oleeae</taxon>
        <taxon>Fraxinus</taxon>
    </lineage>
</organism>
<evidence type="ECO:0000256" key="6">
    <source>
        <dbReference type="ARBA" id="ARBA00073413"/>
    </source>
</evidence>
<proteinExistence type="inferred from homology"/>
<sequence length="438" mass="48350">MEISSNSQVFEFVVNKGQTILVPPAEKTPTGLYFLCNLDQNIAVTMRTVYGFKSEEEGNENAVEIIKDALSRVLVHFYPLAGRLTISPDKKLAVDCTAEGAVFVAAEADCKLEDLGDITKPDNGMLRQLVYDIPGAENILEIPPMVAQVTKFKCGGFVIGMCMNHCMLDGIGAMDFLNSWGETARNLPVKVLPFLDRTILRARNPPQIEFPHHEFSDIQDISNTSQLYKQEIICKSFHFDPEKLENLRKKALEDGNLHKCTRFEALTAFVWKSRSQALKLKPDQQTKLLFAVDGRSRFDPPLPGGFFGNGMVLTYSICSAGDLVKNPLSFAVKLVSDAVKMVTGRYMRSAIDYFEVTRARPSMSGTLLITTWSKLSFHTIDFGWGEPVVSGPLGLPDKEVIVFASHGKERKGGINVIVGLPASAMKTFQEILLASSAG</sequence>
<keyword evidence="3" id="KW-0012">Acyltransferase</keyword>
<dbReference type="EMBL" id="OU503048">
    <property type="protein sequence ID" value="CAI9773832.1"/>
    <property type="molecule type" value="Genomic_DNA"/>
</dbReference>
<dbReference type="PANTHER" id="PTHR31642">
    <property type="entry name" value="TRICHOTHECENE 3-O-ACETYLTRANSFERASE"/>
    <property type="match status" value="1"/>
</dbReference>
<keyword evidence="2" id="KW-0808">Transferase</keyword>
<keyword evidence="8" id="KW-1185">Reference proteome</keyword>